<protein>
    <submittedName>
        <fullName evidence="1">Uncharacterized protein</fullName>
    </submittedName>
</protein>
<evidence type="ECO:0000313" key="2">
    <source>
        <dbReference type="Proteomes" id="UP000382040"/>
    </source>
</evidence>
<proteinExistence type="predicted"/>
<reference evidence="1 2" key="1">
    <citation type="submission" date="2019-08" db="EMBL/GenBank/DDBJ databases">
        <authorList>
            <person name="Peeters C."/>
        </authorList>
    </citation>
    <scope>NUCLEOTIDE SEQUENCE [LARGE SCALE GENOMIC DNA]</scope>
    <source>
        <strain evidence="1 2">LMG 20603</strain>
    </source>
</reference>
<dbReference type="Proteomes" id="UP000382040">
    <property type="component" value="Unassembled WGS sequence"/>
</dbReference>
<name>A0A5E5BVI3_9BURK</name>
<organism evidence="1 2">
    <name type="scientific">Pandoraea bronchicola</name>
    <dbReference type="NCBI Taxonomy" id="2508287"/>
    <lineage>
        <taxon>Bacteria</taxon>
        <taxon>Pseudomonadati</taxon>
        <taxon>Pseudomonadota</taxon>
        <taxon>Betaproteobacteria</taxon>
        <taxon>Burkholderiales</taxon>
        <taxon>Burkholderiaceae</taxon>
        <taxon>Pandoraea</taxon>
    </lineage>
</organism>
<dbReference type="AlphaFoldDB" id="A0A5E5BVI3"/>
<sequence length="35" mass="4009">MDNRGKRRGETILLVAQQIDAQQRLIGLQQLAQMD</sequence>
<accession>A0A5E5BVI3</accession>
<keyword evidence="2" id="KW-1185">Reference proteome</keyword>
<dbReference type="EMBL" id="CABPST010000011">
    <property type="protein sequence ID" value="VVE89819.1"/>
    <property type="molecule type" value="Genomic_DNA"/>
</dbReference>
<evidence type="ECO:0000313" key="1">
    <source>
        <dbReference type="EMBL" id="VVE89819.1"/>
    </source>
</evidence>
<gene>
    <name evidence="1" type="ORF">PBR20603_03792</name>
</gene>